<sequence>MNYCEIMNNFDYRSLPNISIVDYKQAKLTILFLKKLIVCNAFYDHQMAVPSAVRFVVINIPMLEKVKYTNQRSVEILSSLLGIIKILLQKSKNNETNKNYFIRKRELLLNNL</sequence>
<reference evidence="1" key="1">
    <citation type="submission" date="2022-01" db="EMBL/GenBank/DDBJ databases">
        <authorList>
            <person name="King R."/>
        </authorList>
    </citation>
    <scope>NUCLEOTIDE SEQUENCE</scope>
</reference>
<organism evidence="1 2">
    <name type="scientific">Phyllotreta striolata</name>
    <name type="common">Striped flea beetle</name>
    <name type="synonym">Crioceris striolata</name>
    <dbReference type="NCBI Taxonomy" id="444603"/>
    <lineage>
        <taxon>Eukaryota</taxon>
        <taxon>Metazoa</taxon>
        <taxon>Ecdysozoa</taxon>
        <taxon>Arthropoda</taxon>
        <taxon>Hexapoda</taxon>
        <taxon>Insecta</taxon>
        <taxon>Pterygota</taxon>
        <taxon>Neoptera</taxon>
        <taxon>Endopterygota</taxon>
        <taxon>Coleoptera</taxon>
        <taxon>Polyphaga</taxon>
        <taxon>Cucujiformia</taxon>
        <taxon>Chrysomeloidea</taxon>
        <taxon>Chrysomelidae</taxon>
        <taxon>Galerucinae</taxon>
        <taxon>Alticini</taxon>
        <taxon>Phyllotreta</taxon>
    </lineage>
</organism>
<dbReference type="AlphaFoldDB" id="A0A9P0DVR7"/>
<feature type="non-terminal residue" evidence="1">
    <location>
        <position position="1"/>
    </location>
</feature>
<dbReference type="EMBL" id="OU900095">
    <property type="protein sequence ID" value="CAH1169385.1"/>
    <property type="molecule type" value="Genomic_DNA"/>
</dbReference>
<proteinExistence type="predicted"/>
<feature type="non-terminal residue" evidence="1">
    <location>
        <position position="112"/>
    </location>
</feature>
<dbReference type="Proteomes" id="UP001153712">
    <property type="component" value="Chromosome 2"/>
</dbReference>
<protein>
    <submittedName>
        <fullName evidence="1">Uncharacterized protein</fullName>
    </submittedName>
</protein>
<accession>A0A9P0DVR7</accession>
<gene>
    <name evidence="1" type="ORF">PHYEVI_LOCUS5952</name>
</gene>
<evidence type="ECO:0000313" key="2">
    <source>
        <dbReference type="Proteomes" id="UP001153712"/>
    </source>
</evidence>
<name>A0A9P0DVR7_PHYSR</name>
<evidence type="ECO:0000313" key="1">
    <source>
        <dbReference type="EMBL" id="CAH1169385.1"/>
    </source>
</evidence>
<keyword evidence="2" id="KW-1185">Reference proteome</keyword>